<gene>
    <name evidence="1" type="ORF">FHK87_21330</name>
</gene>
<dbReference type="EMBL" id="VFWZ01000008">
    <property type="protein sequence ID" value="TPN82971.1"/>
    <property type="molecule type" value="Genomic_DNA"/>
</dbReference>
<sequence length="159" mass="18709">MKGNKTESKLLEDLQNLIIEKKELERISWDNLGKLIDYTGVGLKKAFLKKSLSKVHIEKIIFELDLVEEAKNIGLKLSTERHSSLEKRNEQTQLRNLLKDDIFFKKDEDIELLKELCFKNWSALMEKDDFKDKVKLSSMKDIDKILDERLAIILKNMKE</sequence>
<dbReference type="AlphaFoldDB" id="A0A504J9T3"/>
<accession>A0A504J9T3</accession>
<dbReference type="RefSeq" id="WP_140596496.1">
    <property type="nucleotide sequence ID" value="NZ_VFWZ01000008.1"/>
</dbReference>
<organism evidence="1 2">
    <name type="scientific">Aquimarina algicola</name>
    <dbReference type="NCBI Taxonomy" id="2589995"/>
    <lineage>
        <taxon>Bacteria</taxon>
        <taxon>Pseudomonadati</taxon>
        <taxon>Bacteroidota</taxon>
        <taxon>Flavobacteriia</taxon>
        <taxon>Flavobacteriales</taxon>
        <taxon>Flavobacteriaceae</taxon>
        <taxon>Aquimarina</taxon>
    </lineage>
</organism>
<dbReference type="OrthoDB" id="9980485at2"/>
<keyword evidence="2" id="KW-1185">Reference proteome</keyword>
<proteinExistence type="predicted"/>
<dbReference type="Proteomes" id="UP000315540">
    <property type="component" value="Unassembled WGS sequence"/>
</dbReference>
<comment type="caution">
    <text evidence="1">The sequence shown here is derived from an EMBL/GenBank/DDBJ whole genome shotgun (WGS) entry which is preliminary data.</text>
</comment>
<evidence type="ECO:0000313" key="2">
    <source>
        <dbReference type="Proteomes" id="UP000315540"/>
    </source>
</evidence>
<protein>
    <submittedName>
        <fullName evidence="1">Uncharacterized protein</fullName>
    </submittedName>
</protein>
<name>A0A504J9T3_9FLAO</name>
<evidence type="ECO:0000313" key="1">
    <source>
        <dbReference type="EMBL" id="TPN82971.1"/>
    </source>
</evidence>
<reference evidence="1 2" key="1">
    <citation type="submission" date="2019-06" db="EMBL/GenBank/DDBJ databases">
        <authorList>
            <person name="Meng X."/>
        </authorList>
    </citation>
    <scope>NUCLEOTIDE SEQUENCE [LARGE SCALE GENOMIC DNA]</scope>
    <source>
        <strain evidence="1 2">M625</strain>
    </source>
</reference>